<dbReference type="RefSeq" id="WP_027297313.1">
    <property type="nucleotide sequence ID" value="NZ_CBCSHT010000084.1"/>
</dbReference>
<accession>A0A379PRA1</accession>
<reference evidence="1 2" key="1">
    <citation type="submission" date="2018-06" db="EMBL/GenBank/DDBJ databases">
        <authorList>
            <consortium name="Pathogen Informatics"/>
            <person name="Doyle S."/>
        </authorList>
    </citation>
    <scope>NUCLEOTIDE SEQUENCE [LARGE SCALE GENOMIC DNA]</scope>
    <source>
        <strain evidence="1 2">NCTC13291</strain>
    </source>
</reference>
<evidence type="ECO:0000313" key="2">
    <source>
        <dbReference type="Proteomes" id="UP000254919"/>
    </source>
</evidence>
<name>A0A379PRA1_9PROT</name>
<organism evidence="1 2">
    <name type="scientific">Roseomonas mucosa</name>
    <dbReference type="NCBI Taxonomy" id="207340"/>
    <lineage>
        <taxon>Bacteria</taxon>
        <taxon>Pseudomonadati</taxon>
        <taxon>Pseudomonadota</taxon>
        <taxon>Alphaproteobacteria</taxon>
        <taxon>Acetobacterales</taxon>
        <taxon>Roseomonadaceae</taxon>
        <taxon>Roseomonas</taxon>
    </lineage>
</organism>
<protein>
    <submittedName>
        <fullName evidence="1">Uncharacterized protein</fullName>
    </submittedName>
</protein>
<gene>
    <name evidence="1" type="ORF">NCTC13291_04537</name>
</gene>
<dbReference type="AlphaFoldDB" id="A0A379PRA1"/>
<sequence>MRQRYRVWLEGLDERSRALVRLGGAWSQRHWANTGFFDVPGQVMRDLVAAGYAESRKPSPNCPTEYRGLPPAVFAAQPIKRTSPAFGT</sequence>
<evidence type="ECO:0000313" key="1">
    <source>
        <dbReference type="EMBL" id="SUE95649.1"/>
    </source>
</evidence>
<proteinExistence type="predicted"/>
<dbReference type="Proteomes" id="UP000254919">
    <property type="component" value="Unassembled WGS sequence"/>
</dbReference>
<dbReference type="EMBL" id="UGVN01000003">
    <property type="protein sequence ID" value="SUE95649.1"/>
    <property type="molecule type" value="Genomic_DNA"/>
</dbReference>